<dbReference type="InterPro" id="IPR019734">
    <property type="entry name" value="TPR_rpt"/>
</dbReference>
<accession>A0A381QLH0</accession>
<dbReference type="Gene3D" id="1.25.40.10">
    <property type="entry name" value="Tetratricopeptide repeat domain"/>
    <property type="match status" value="1"/>
</dbReference>
<dbReference type="PROSITE" id="PS50005">
    <property type="entry name" value="TPR"/>
    <property type="match status" value="1"/>
</dbReference>
<evidence type="ECO:0008006" key="2">
    <source>
        <dbReference type="Google" id="ProtNLM"/>
    </source>
</evidence>
<reference evidence="1" key="1">
    <citation type="submission" date="2018-05" db="EMBL/GenBank/DDBJ databases">
        <authorList>
            <person name="Lanie J.A."/>
            <person name="Ng W.-L."/>
            <person name="Kazmierczak K.M."/>
            <person name="Andrzejewski T.M."/>
            <person name="Davidsen T.M."/>
            <person name="Wayne K.J."/>
            <person name="Tettelin H."/>
            <person name="Glass J.I."/>
            <person name="Rusch D."/>
            <person name="Podicherti R."/>
            <person name="Tsui H.-C.T."/>
            <person name="Winkler M.E."/>
        </authorList>
    </citation>
    <scope>NUCLEOTIDE SEQUENCE</scope>
</reference>
<evidence type="ECO:0000313" key="1">
    <source>
        <dbReference type="EMBL" id="SUZ80181.1"/>
    </source>
</evidence>
<proteinExistence type="predicted"/>
<sequence>MKKKFILLLLFIVCYNIHLYSQKDTLKSILSDIDIQIESTNAINKMYNFNFDEAEKEFTWLIDEYKNHPLPIFLLGLSKWWRIEAEVNQGIESEGEAKQKNNLDNQFLLLMDKSILLSKKIYEDGNKIDGAFFLAASYGFKGRLLSERKNWRKAAFSGKNALKYLKEIRKEDYLIPEIAFGNGLFNYYSIWISDKYPILKPIVSFFPKGNKIRGIEQLDNAAKNSFYTRTEAQYFLMRIFSEENKLSKALQISNYLHNTYPMNSIFHRYYTQLLYRSGYFDECEIQLNELLKNYSNNILGYNLNVVRNAHFFKAEIERKKLNIESAKENYLKSIEYSIQMKNQKLGYTLYSYYYLGKLEYDNRNFKTSKQYFKRVIRLSKRKEKINIDSRNYLSKIK</sequence>
<organism evidence="1">
    <name type="scientific">marine metagenome</name>
    <dbReference type="NCBI Taxonomy" id="408172"/>
    <lineage>
        <taxon>unclassified sequences</taxon>
        <taxon>metagenomes</taxon>
        <taxon>ecological metagenomes</taxon>
    </lineage>
</organism>
<name>A0A381QLH0_9ZZZZ</name>
<dbReference type="InterPro" id="IPR011990">
    <property type="entry name" value="TPR-like_helical_dom_sf"/>
</dbReference>
<gene>
    <name evidence="1" type="ORF">METZ01_LOCUS33035</name>
</gene>
<dbReference type="SUPFAM" id="SSF48452">
    <property type="entry name" value="TPR-like"/>
    <property type="match status" value="1"/>
</dbReference>
<protein>
    <recommendedName>
        <fullName evidence="2">Tol-pal system protein YbgF</fullName>
    </recommendedName>
</protein>
<dbReference type="AlphaFoldDB" id="A0A381QLH0"/>
<dbReference type="EMBL" id="UINC01001416">
    <property type="protein sequence ID" value="SUZ80181.1"/>
    <property type="molecule type" value="Genomic_DNA"/>
</dbReference>